<protein>
    <submittedName>
        <fullName evidence="3">Uncharacterized protein</fullName>
    </submittedName>
</protein>
<evidence type="ECO:0000313" key="3">
    <source>
        <dbReference type="EMBL" id="CAE4633594.1"/>
    </source>
</evidence>
<proteinExistence type="predicted"/>
<evidence type="ECO:0000256" key="1">
    <source>
        <dbReference type="SAM" id="Coils"/>
    </source>
</evidence>
<feature type="region of interest" description="Disordered" evidence="2">
    <location>
        <begin position="75"/>
        <end position="96"/>
    </location>
</feature>
<feature type="coiled-coil region" evidence="1">
    <location>
        <begin position="384"/>
        <end position="434"/>
    </location>
</feature>
<reference evidence="3" key="1">
    <citation type="submission" date="2021-01" db="EMBL/GenBank/DDBJ databases">
        <authorList>
            <person name="Corre E."/>
            <person name="Pelletier E."/>
            <person name="Niang G."/>
            <person name="Scheremetjew M."/>
            <person name="Finn R."/>
            <person name="Kale V."/>
            <person name="Holt S."/>
            <person name="Cochrane G."/>
            <person name="Meng A."/>
            <person name="Brown T."/>
            <person name="Cohen L."/>
        </authorList>
    </citation>
    <scope>NUCLEOTIDE SEQUENCE</scope>
    <source>
        <strain evidence="3">GSO104</strain>
    </source>
</reference>
<dbReference type="EMBL" id="HBNS01036844">
    <property type="protein sequence ID" value="CAE4633594.1"/>
    <property type="molecule type" value="Transcribed_RNA"/>
</dbReference>
<keyword evidence="1" id="KW-0175">Coiled coil</keyword>
<feature type="compositionally biased region" description="Low complexity" evidence="2">
    <location>
        <begin position="347"/>
        <end position="370"/>
    </location>
</feature>
<evidence type="ECO:0000256" key="2">
    <source>
        <dbReference type="SAM" id="MobiDB-lite"/>
    </source>
</evidence>
<accession>A0A6V2K0H6</accession>
<gene>
    <name evidence="3" type="ORF">DBRI00130_LOCUS28782</name>
</gene>
<organism evidence="3">
    <name type="scientific">Ditylum brightwellii</name>
    <dbReference type="NCBI Taxonomy" id="49249"/>
    <lineage>
        <taxon>Eukaryota</taxon>
        <taxon>Sar</taxon>
        <taxon>Stramenopiles</taxon>
        <taxon>Ochrophyta</taxon>
        <taxon>Bacillariophyta</taxon>
        <taxon>Mediophyceae</taxon>
        <taxon>Lithodesmiophycidae</taxon>
        <taxon>Lithodesmiales</taxon>
        <taxon>Lithodesmiaceae</taxon>
        <taxon>Ditylum</taxon>
    </lineage>
</organism>
<dbReference type="AlphaFoldDB" id="A0A6V2K0H6"/>
<name>A0A6V2K0H6_9STRA</name>
<feature type="compositionally biased region" description="Low complexity" evidence="2">
    <location>
        <begin position="75"/>
        <end position="93"/>
    </location>
</feature>
<feature type="region of interest" description="Disordered" evidence="2">
    <location>
        <begin position="347"/>
        <end position="374"/>
    </location>
</feature>
<sequence>MVLLRILSSHRTVINQSTKPSLLRKDALRKRRHEFILNSNHKRSFSTANGTTAATTTTPPTIISRRAYEHYLPSYPRLSPSSTSKSSSSASSAAEEKPWPRPMRIGFYVFTALCIPYTMGCMVASSAKLRDYLEGDRPDLEEDSAWGKAIVKFVRENWGKEEERPYVDGLPLNNQHILLQHNTTAAEEGYGNQKKIFILEGEEETSLIRMQQREISVMKHSDTKVRITLEAGADKNGRGGVCAERTLSGETPVNLQTMKNAVLSNVNSEDLNIETNSGNGMVATARASVDFVDSNDKDDTKEVTINDEDSMSYLSQEPLSISSMVEEGRKIRQMTPIYSAWNHFPSLSSSSNSSSTNNNSSTSTSTPSSSATKRVVNNTISSSASTEQIRISELEWNIEQLTSQLKDPNCTRDIDTMEQELKEAKRELRKLKGWFGFLRK</sequence>